<organism evidence="1 2">
    <name type="scientific">Streptomyces indicus</name>
    <dbReference type="NCBI Taxonomy" id="417292"/>
    <lineage>
        <taxon>Bacteria</taxon>
        <taxon>Bacillati</taxon>
        <taxon>Actinomycetota</taxon>
        <taxon>Actinomycetes</taxon>
        <taxon>Kitasatosporales</taxon>
        <taxon>Streptomycetaceae</taxon>
        <taxon>Streptomyces</taxon>
    </lineage>
</organism>
<evidence type="ECO:0008006" key="3">
    <source>
        <dbReference type="Google" id="ProtNLM"/>
    </source>
</evidence>
<dbReference type="RefSeq" id="WP_093607680.1">
    <property type="nucleotide sequence ID" value="NZ_FNFF01000001.1"/>
</dbReference>
<evidence type="ECO:0000313" key="1">
    <source>
        <dbReference type="EMBL" id="SDJ39779.1"/>
    </source>
</evidence>
<dbReference type="AlphaFoldDB" id="A0A1G8TDX6"/>
<protein>
    <recommendedName>
        <fullName evidence="3">HEPN domain-containing protein</fullName>
    </recommendedName>
</protein>
<dbReference type="Proteomes" id="UP000199155">
    <property type="component" value="Unassembled WGS sequence"/>
</dbReference>
<keyword evidence="2" id="KW-1185">Reference proteome</keyword>
<proteinExistence type="predicted"/>
<dbReference type="OrthoDB" id="4328477at2"/>
<sequence>MTDIVDSDELLRRILRARDWAARQEQSWREHGKDLQRADPDDELTAQVYGCAFQAVRNVLDEIIEPGSHGV</sequence>
<reference evidence="1 2" key="1">
    <citation type="submission" date="2016-10" db="EMBL/GenBank/DDBJ databases">
        <authorList>
            <person name="de Groot N.N."/>
        </authorList>
    </citation>
    <scope>NUCLEOTIDE SEQUENCE [LARGE SCALE GENOMIC DNA]</scope>
    <source>
        <strain evidence="1 2">CGMCC 4.5727</strain>
    </source>
</reference>
<gene>
    <name evidence="1" type="ORF">SAMN05421806_101214</name>
</gene>
<name>A0A1G8TDX6_9ACTN</name>
<evidence type="ECO:0000313" key="2">
    <source>
        <dbReference type="Proteomes" id="UP000199155"/>
    </source>
</evidence>
<accession>A0A1G8TDX6</accession>
<dbReference type="EMBL" id="FNFF01000001">
    <property type="protein sequence ID" value="SDJ39779.1"/>
    <property type="molecule type" value="Genomic_DNA"/>
</dbReference>